<dbReference type="EMBL" id="CAJOAX010068899">
    <property type="protein sequence ID" value="CAF4366180.1"/>
    <property type="molecule type" value="Genomic_DNA"/>
</dbReference>
<accession>A0A820M3X8</accession>
<dbReference type="InterPro" id="IPR000608">
    <property type="entry name" value="UBC"/>
</dbReference>
<proteinExistence type="predicted"/>
<dbReference type="Gene3D" id="3.10.110.10">
    <property type="entry name" value="Ubiquitin Conjugating Enzyme"/>
    <property type="match status" value="1"/>
</dbReference>
<feature type="non-terminal residue" evidence="2">
    <location>
        <position position="88"/>
    </location>
</feature>
<feature type="non-terminal residue" evidence="2">
    <location>
        <position position="1"/>
    </location>
</feature>
<reference evidence="2" key="1">
    <citation type="submission" date="2021-02" db="EMBL/GenBank/DDBJ databases">
        <authorList>
            <person name="Nowell W R."/>
        </authorList>
    </citation>
    <scope>NUCLEOTIDE SEQUENCE</scope>
</reference>
<dbReference type="InterPro" id="IPR016135">
    <property type="entry name" value="UBQ-conjugating_enzyme/RWD"/>
</dbReference>
<dbReference type="AlphaFoldDB" id="A0A820M3X8"/>
<evidence type="ECO:0000313" key="3">
    <source>
        <dbReference type="Proteomes" id="UP000663823"/>
    </source>
</evidence>
<gene>
    <name evidence="2" type="ORF">OTI717_LOCUS43991</name>
</gene>
<name>A0A820M3X8_9BILA</name>
<feature type="domain" description="UBC core" evidence="1">
    <location>
        <begin position="43"/>
        <end position="88"/>
    </location>
</feature>
<evidence type="ECO:0000259" key="1">
    <source>
        <dbReference type="PROSITE" id="PS50127"/>
    </source>
</evidence>
<protein>
    <recommendedName>
        <fullName evidence="1">UBC core domain-containing protein</fullName>
    </recommendedName>
</protein>
<organism evidence="2 3">
    <name type="scientific">Rotaria sordida</name>
    <dbReference type="NCBI Taxonomy" id="392033"/>
    <lineage>
        <taxon>Eukaryota</taxon>
        <taxon>Metazoa</taxon>
        <taxon>Spiralia</taxon>
        <taxon>Gnathifera</taxon>
        <taxon>Rotifera</taxon>
        <taxon>Eurotatoria</taxon>
        <taxon>Bdelloidea</taxon>
        <taxon>Philodinida</taxon>
        <taxon>Philodinidae</taxon>
        <taxon>Rotaria</taxon>
    </lineage>
</organism>
<sequence length="88" mass="9763">GLEHDHSNSSASAGAIDDVSSIMRNPWDPFHCADWDMQQPSATCLARIKRDIWSVFKDPPPGMFIAPDPDNITKIHALIVGPFDTPYE</sequence>
<dbReference type="PROSITE" id="PS50127">
    <property type="entry name" value="UBC_2"/>
    <property type="match status" value="1"/>
</dbReference>
<comment type="caution">
    <text evidence="2">The sequence shown here is derived from an EMBL/GenBank/DDBJ whole genome shotgun (WGS) entry which is preliminary data.</text>
</comment>
<dbReference type="Proteomes" id="UP000663823">
    <property type="component" value="Unassembled WGS sequence"/>
</dbReference>
<evidence type="ECO:0000313" key="2">
    <source>
        <dbReference type="EMBL" id="CAF4366180.1"/>
    </source>
</evidence>
<dbReference type="SUPFAM" id="SSF54495">
    <property type="entry name" value="UBC-like"/>
    <property type="match status" value="1"/>
</dbReference>